<evidence type="ECO:0000313" key="3">
    <source>
        <dbReference type="EMBL" id="CAE8628727.1"/>
    </source>
</evidence>
<accession>A0A813GQS9</accession>
<sequence length="113" mass="11933">VKSRILCPVILFLSLCLAPAAATGTGNGSSADAARCNNGQQSASNRQQDATTDTVNTDAACMLQVVSQGLSGAVGIAGNRLWRQDEQENLKPPLYPRQSEGACSLCQQKNRRV</sequence>
<evidence type="ECO:0000256" key="2">
    <source>
        <dbReference type="SAM" id="SignalP"/>
    </source>
</evidence>
<feature type="compositionally biased region" description="Polar residues" evidence="1">
    <location>
        <begin position="37"/>
        <end position="48"/>
    </location>
</feature>
<name>A0A813GQS9_POLGL</name>
<evidence type="ECO:0000313" key="4">
    <source>
        <dbReference type="Proteomes" id="UP000654075"/>
    </source>
</evidence>
<feature type="compositionally biased region" description="Low complexity" evidence="1">
    <location>
        <begin position="23"/>
        <end position="34"/>
    </location>
</feature>
<proteinExistence type="predicted"/>
<feature type="signal peptide" evidence="2">
    <location>
        <begin position="1"/>
        <end position="22"/>
    </location>
</feature>
<gene>
    <name evidence="3" type="ORF">PGLA1383_LOCUS45332</name>
</gene>
<evidence type="ECO:0000256" key="1">
    <source>
        <dbReference type="SAM" id="MobiDB-lite"/>
    </source>
</evidence>
<feature type="region of interest" description="Disordered" evidence="1">
    <location>
        <begin position="23"/>
        <end position="52"/>
    </location>
</feature>
<feature type="non-terminal residue" evidence="3">
    <location>
        <position position="113"/>
    </location>
</feature>
<dbReference type="EMBL" id="CAJNNV010029473">
    <property type="protein sequence ID" value="CAE8628727.1"/>
    <property type="molecule type" value="Genomic_DNA"/>
</dbReference>
<keyword evidence="4" id="KW-1185">Reference proteome</keyword>
<dbReference type="Proteomes" id="UP000654075">
    <property type="component" value="Unassembled WGS sequence"/>
</dbReference>
<dbReference type="AlphaFoldDB" id="A0A813GQS9"/>
<keyword evidence="2" id="KW-0732">Signal</keyword>
<reference evidence="3" key="1">
    <citation type="submission" date="2021-02" db="EMBL/GenBank/DDBJ databases">
        <authorList>
            <person name="Dougan E. K."/>
            <person name="Rhodes N."/>
            <person name="Thang M."/>
            <person name="Chan C."/>
        </authorList>
    </citation>
    <scope>NUCLEOTIDE SEQUENCE</scope>
</reference>
<organism evidence="3 4">
    <name type="scientific">Polarella glacialis</name>
    <name type="common">Dinoflagellate</name>
    <dbReference type="NCBI Taxonomy" id="89957"/>
    <lineage>
        <taxon>Eukaryota</taxon>
        <taxon>Sar</taxon>
        <taxon>Alveolata</taxon>
        <taxon>Dinophyceae</taxon>
        <taxon>Suessiales</taxon>
        <taxon>Suessiaceae</taxon>
        <taxon>Polarella</taxon>
    </lineage>
</organism>
<comment type="caution">
    <text evidence="3">The sequence shown here is derived from an EMBL/GenBank/DDBJ whole genome shotgun (WGS) entry which is preliminary data.</text>
</comment>
<feature type="chain" id="PRO_5032483798" evidence="2">
    <location>
        <begin position="23"/>
        <end position="113"/>
    </location>
</feature>
<protein>
    <submittedName>
        <fullName evidence="3">Uncharacterized protein</fullName>
    </submittedName>
</protein>